<evidence type="ECO:0000256" key="4">
    <source>
        <dbReference type="ARBA" id="ARBA00022741"/>
    </source>
</evidence>
<evidence type="ECO:0000313" key="10">
    <source>
        <dbReference type="EMBL" id="KAF5199790.1"/>
    </source>
</evidence>
<comment type="catalytic activity">
    <reaction evidence="8">
        <text>L-seryl-[protein] + ATP = O-phospho-L-seryl-[protein] + ADP + H(+)</text>
        <dbReference type="Rhea" id="RHEA:17989"/>
        <dbReference type="Rhea" id="RHEA-COMP:9863"/>
        <dbReference type="Rhea" id="RHEA-COMP:11604"/>
        <dbReference type="ChEBI" id="CHEBI:15378"/>
        <dbReference type="ChEBI" id="CHEBI:29999"/>
        <dbReference type="ChEBI" id="CHEBI:30616"/>
        <dbReference type="ChEBI" id="CHEBI:83421"/>
        <dbReference type="ChEBI" id="CHEBI:456216"/>
        <dbReference type="EC" id="2.7.11.1"/>
    </reaction>
</comment>
<organism evidence="10 11">
    <name type="scientific">Thalictrum thalictroides</name>
    <name type="common">Rue-anemone</name>
    <name type="synonym">Anemone thalictroides</name>
    <dbReference type="NCBI Taxonomy" id="46969"/>
    <lineage>
        <taxon>Eukaryota</taxon>
        <taxon>Viridiplantae</taxon>
        <taxon>Streptophyta</taxon>
        <taxon>Embryophyta</taxon>
        <taxon>Tracheophyta</taxon>
        <taxon>Spermatophyta</taxon>
        <taxon>Magnoliopsida</taxon>
        <taxon>Ranunculales</taxon>
        <taxon>Ranunculaceae</taxon>
        <taxon>Thalictroideae</taxon>
        <taxon>Thalictrum</taxon>
    </lineage>
</organism>
<reference evidence="10 11" key="1">
    <citation type="submission" date="2020-06" db="EMBL/GenBank/DDBJ databases">
        <title>Transcriptomic and genomic resources for Thalictrum thalictroides and T. hernandezii: Facilitating candidate gene discovery in an emerging model plant lineage.</title>
        <authorList>
            <person name="Arias T."/>
            <person name="Riano-Pachon D.M."/>
            <person name="Di Stilio V.S."/>
        </authorList>
    </citation>
    <scope>NUCLEOTIDE SEQUENCE [LARGE SCALE GENOMIC DNA]</scope>
    <source>
        <strain evidence="11">cv. WT478/WT964</strain>
        <tissue evidence="10">Leaves</tissue>
    </source>
</reference>
<dbReference type="GO" id="GO:0004674">
    <property type="term" value="F:protein serine/threonine kinase activity"/>
    <property type="evidence" value="ECO:0007669"/>
    <property type="project" value="UniProtKB-KW"/>
</dbReference>
<dbReference type="Proteomes" id="UP000554482">
    <property type="component" value="Unassembled WGS sequence"/>
</dbReference>
<dbReference type="InterPro" id="IPR050629">
    <property type="entry name" value="STE20/SPS1-PAK"/>
</dbReference>
<keyword evidence="6" id="KW-0067">ATP-binding</keyword>
<evidence type="ECO:0000256" key="8">
    <source>
        <dbReference type="ARBA" id="ARBA00048679"/>
    </source>
</evidence>
<dbReference type="GO" id="GO:0005737">
    <property type="term" value="C:cytoplasm"/>
    <property type="evidence" value="ECO:0007669"/>
    <property type="project" value="TreeGrafter"/>
</dbReference>
<dbReference type="PANTHER" id="PTHR48012">
    <property type="entry name" value="STERILE20-LIKE KINASE, ISOFORM B-RELATED"/>
    <property type="match status" value="1"/>
</dbReference>
<comment type="catalytic activity">
    <reaction evidence="7">
        <text>L-threonyl-[protein] + ATP = O-phospho-L-threonyl-[protein] + ADP + H(+)</text>
        <dbReference type="Rhea" id="RHEA:46608"/>
        <dbReference type="Rhea" id="RHEA-COMP:11060"/>
        <dbReference type="Rhea" id="RHEA-COMP:11605"/>
        <dbReference type="ChEBI" id="CHEBI:15378"/>
        <dbReference type="ChEBI" id="CHEBI:30013"/>
        <dbReference type="ChEBI" id="CHEBI:30616"/>
        <dbReference type="ChEBI" id="CHEBI:61977"/>
        <dbReference type="ChEBI" id="CHEBI:456216"/>
        <dbReference type="EC" id="2.7.11.1"/>
    </reaction>
</comment>
<keyword evidence="11" id="KW-1185">Reference proteome</keyword>
<dbReference type="AlphaFoldDB" id="A0A7J6WT23"/>
<comment type="similarity">
    <text evidence="1">Belongs to the protein kinase superfamily. STE Ser/Thr protein kinase family. STE20 subfamily.</text>
</comment>
<dbReference type="PANTHER" id="PTHR48012:SF10">
    <property type="entry name" value="FI20177P1"/>
    <property type="match status" value="1"/>
</dbReference>
<dbReference type="GO" id="GO:0005524">
    <property type="term" value="F:ATP binding"/>
    <property type="evidence" value="ECO:0007669"/>
    <property type="project" value="UniProtKB-KW"/>
</dbReference>
<proteinExistence type="inferred from homology"/>
<evidence type="ECO:0000256" key="5">
    <source>
        <dbReference type="ARBA" id="ARBA00022777"/>
    </source>
</evidence>
<feature type="compositionally biased region" description="Basic and acidic residues" evidence="9">
    <location>
        <begin position="151"/>
        <end position="162"/>
    </location>
</feature>
<keyword evidence="5 10" id="KW-0418">Kinase</keyword>
<keyword evidence="3" id="KW-0808">Transferase</keyword>
<dbReference type="OrthoDB" id="248923at2759"/>
<feature type="compositionally biased region" description="Polar residues" evidence="9">
    <location>
        <begin position="89"/>
        <end position="102"/>
    </location>
</feature>
<evidence type="ECO:0000256" key="3">
    <source>
        <dbReference type="ARBA" id="ARBA00022679"/>
    </source>
</evidence>
<name>A0A7J6WT23_THATH</name>
<keyword evidence="2" id="KW-0723">Serine/threonine-protein kinase</keyword>
<accession>A0A7J6WT23</accession>
<evidence type="ECO:0000313" key="11">
    <source>
        <dbReference type="Proteomes" id="UP000554482"/>
    </source>
</evidence>
<evidence type="ECO:0000256" key="2">
    <source>
        <dbReference type="ARBA" id="ARBA00022527"/>
    </source>
</evidence>
<evidence type="ECO:0000256" key="7">
    <source>
        <dbReference type="ARBA" id="ARBA00047899"/>
    </source>
</evidence>
<evidence type="ECO:0000256" key="9">
    <source>
        <dbReference type="SAM" id="MobiDB-lite"/>
    </source>
</evidence>
<evidence type="ECO:0000256" key="1">
    <source>
        <dbReference type="ARBA" id="ARBA00008874"/>
    </source>
</evidence>
<feature type="region of interest" description="Disordered" evidence="9">
    <location>
        <begin position="221"/>
        <end position="254"/>
    </location>
</feature>
<feature type="compositionally biased region" description="Polar residues" evidence="9">
    <location>
        <begin position="134"/>
        <end position="149"/>
    </location>
</feature>
<feature type="non-terminal residue" evidence="10">
    <location>
        <position position="1"/>
    </location>
</feature>
<comment type="caution">
    <text evidence="10">The sequence shown here is derived from an EMBL/GenBank/DDBJ whole genome shotgun (WGS) entry which is preliminary data.</text>
</comment>
<feature type="compositionally biased region" description="Basic and acidic residues" evidence="9">
    <location>
        <begin position="280"/>
        <end position="291"/>
    </location>
</feature>
<gene>
    <name evidence="10" type="ORF">FRX31_010623</name>
</gene>
<feature type="region of interest" description="Disordered" evidence="9">
    <location>
        <begin position="35"/>
        <end position="172"/>
    </location>
</feature>
<sequence length="460" mass="50222">APYLSNQRPSAKELLRLRFIRNARRSPKLLERIRERPKYHIKEDEESPRSGHREFEDGSGTVKVTRNLKDEGTSRASPGRTLKNDGWDFSTTASPGTGTVRSSVKPPQVAGAREKIFEVSSHASPKKTAVKRNPWSSTSGSAVQESYLESSHFKEASEQHDNEVEDDYLEDGHLLGSGSGTFVLRSPRGIKTSSFFNDQSSMANNRYASFEDVSTSGTVVLRGQSDELDTPRTPKSRLGIQEKSSSASLEDSETNLAEAKAAMQAGLRKGNARERSALGKLKKDGQEHKVTEQPTSSPASSRSSREYFDAQKALPLSRQASEQDITTLAAAAASPALSSLLIPSMKEAVGDESEGSAVRALVDSLVYLERMKPGLCEVIVSKLLQRLGSSKESSLVGLQELASRVFTKNIVVPVETENANVEAMNKKKQADLSANANLSPLAKFLLTRWQGQVARDLNPF</sequence>
<dbReference type="EMBL" id="JABWDY010011440">
    <property type="protein sequence ID" value="KAF5199790.1"/>
    <property type="molecule type" value="Genomic_DNA"/>
</dbReference>
<protein>
    <submittedName>
        <fullName evidence="10">Kinase superfamily protein</fullName>
    </submittedName>
</protein>
<keyword evidence="4" id="KW-0547">Nucleotide-binding</keyword>
<feature type="region of interest" description="Disordered" evidence="9">
    <location>
        <begin position="280"/>
        <end position="307"/>
    </location>
</feature>
<feature type="compositionally biased region" description="Basic and acidic residues" evidence="9">
    <location>
        <begin position="35"/>
        <end position="56"/>
    </location>
</feature>
<evidence type="ECO:0000256" key="6">
    <source>
        <dbReference type="ARBA" id="ARBA00022840"/>
    </source>
</evidence>